<reference evidence="1" key="1">
    <citation type="journal article" date="2020" name="Stud. Mycol.">
        <title>101 Dothideomycetes genomes: a test case for predicting lifestyles and emergence of pathogens.</title>
        <authorList>
            <person name="Haridas S."/>
            <person name="Albert R."/>
            <person name="Binder M."/>
            <person name="Bloem J."/>
            <person name="Labutti K."/>
            <person name="Salamov A."/>
            <person name="Andreopoulos B."/>
            <person name="Baker S."/>
            <person name="Barry K."/>
            <person name="Bills G."/>
            <person name="Bluhm B."/>
            <person name="Cannon C."/>
            <person name="Castanera R."/>
            <person name="Culley D."/>
            <person name="Daum C."/>
            <person name="Ezra D."/>
            <person name="Gonzalez J."/>
            <person name="Henrissat B."/>
            <person name="Kuo A."/>
            <person name="Liang C."/>
            <person name="Lipzen A."/>
            <person name="Lutzoni F."/>
            <person name="Magnuson J."/>
            <person name="Mondo S."/>
            <person name="Nolan M."/>
            <person name="Ohm R."/>
            <person name="Pangilinan J."/>
            <person name="Park H.-J."/>
            <person name="Ramirez L."/>
            <person name="Alfaro M."/>
            <person name="Sun H."/>
            <person name="Tritt A."/>
            <person name="Yoshinaga Y."/>
            <person name="Zwiers L.-H."/>
            <person name="Turgeon B."/>
            <person name="Goodwin S."/>
            <person name="Spatafora J."/>
            <person name="Crous P."/>
            <person name="Grigoriev I."/>
        </authorList>
    </citation>
    <scope>NUCLEOTIDE SEQUENCE</scope>
    <source>
        <strain evidence="1">CBS 123094</strain>
    </source>
</reference>
<sequence length="61" mass="6687">MGWIKSYGLGGGCGLSFFQLNIGKHEHTVTALVFYGRSRIVMSNVPICISVLVSSYGLKHR</sequence>
<evidence type="ECO:0000313" key="1">
    <source>
        <dbReference type="EMBL" id="KAF2004314.1"/>
    </source>
</evidence>
<dbReference type="AlphaFoldDB" id="A0A6A5WTQ4"/>
<gene>
    <name evidence="1" type="ORF">P154DRAFT_56234</name>
</gene>
<accession>A0A6A5WTQ4</accession>
<organism evidence="1 2">
    <name type="scientific">Amniculicola lignicola CBS 123094</name>
    <dbReference type="NCBI Taxonomy" id="1392246"/>
    <lineage>
        <taxon>Eukaryota</taxon>
        <taxon>Fungi</taxon>
        <taxon>Dikarya</taxon>
        <taxon>Ascomycota</taxon>
        <taxon>Pezizomycotina</taxon>
        <taxon>Dothideomycetes</taxon>
        <taxon>Pleosporomycetidae</taxon>
        <taxon>Pleosporales</taxon>
        <taxon>Amniculicolaceae</taxon>
        <taxon>Amniculicola</taxon>
    </lineage>
</organism>
<protein>
    <submittedName>
        <fullName evidence="1">Uncharacterized protein</fullName>
    </submittedName>
</protein>
<dbReference type="Proteomes" id="UP000799779">
    <property type="component" value="Unassembled WGS sequence"/>
</dbReference>
<keyword evidence="2" id="KW-1185">Reference proteome</keyword>
<evidence type="ECO:0000313" key="2">
    <source>
        <dbReference type="Proteomes" id="UP000799779"/>
    </source>
</evidence>
<proteinExistence type="predicted"/>
<name>A0A6A5WTQ4_9PLEO</name>
<dbReference type="EMBL" id="ML977568">
    <property type="protein sequence ID" value="KAF2004314.1"/>
    <property type="molecule type" value="Genomic_DNA"/>
</dbReference>